<organism evidence="1 2">
    <name type="scientific">Senna tora</name>
    <dbReference type="NCBI Taxonomy" id="362788"/>
    <lineage>
        <taxon>Eukaryota</taxon>
        <taxon>Viridiplantae</taxon>
        <taxon>Streptophyta</taxon>
        <taxon>Embryophyta</taxon>
        <taxon>Tracheophyta</taxon>
        <taxon>Spermatophyta</taxon>
        <taxon>Magnoliopsida</taxon>
        <taxon>eudicotyledons</taxon>
        <taxon>Gunneridae</taxon>
        <taxon>Pentapetalae</taxon>
        <taxon>rosids</taxon>
        <taxon>fabids</taxon>
        <taxon>Fabales</taxon>
        <taxon>Fabaceae</taxon>
        <taxon>Caesalpinioideae</taxon>
        <taxon>Cassia clade</taxon>
        <taxon>Senna</taxon>
    </lineage>
</organism>
<protein>
    <submittedName>
        <fullName evidence="1">Protein MAIN-LIKE 1-like</fullName>
    </submittedName>
</protein>
<evidence type="ECO:0000313" key="1">
    <source>
        <dbReference type="EMBL" id="KAF7812360.1"/>
    </source>
</evidence>
<comment type="caution">
    <text evidence="1">The sequence shown here is derived from an EMBL/GenBank/DDBJ whole genome shotgun (WGS) entry which is preliminary data.</text>
</comment>
<accession>A0A834W6X3</accession>
<dbReference type="AlphaFoldDB" id="A0A834W6X3"/>
<keyword evidence="2" id="KW-1185">Reference proteome</keyword>
<reference evidence="1" key="1">
    <citation type="submission" date="2020-09" db="EMBL/GenBank/DDBJ databases">
        <title>Genome-Enabled Discovery of Anthraquinone Biosynthesis in Senna tora.</title>
        <authorList>
            <person name="Kang S.-H."/>
            <person name="Pandey R.P."/>
            <person name="Lee C.-M."/>
            <person name="Sim J.-S."/>
            <person name="Jeong J.-T."/>
            <person name="Choi B.-S."/>
            <person name="Jung M."/>
            <person name="Ginzburg D."/>
            <person name="Zhao K."/>
            <person name="Won S.Y."/>
            <person name="Oh T.-J."/>
            <person name="Yu Y."/>
            <person name="Kim N.-H."/>
            <person name="Lee O.R."/>
            <person name="Lee T.-H."/>
            <person name="Bashyal P."/>
            <person name="Kim T.-S."/>
            <person name="Lee W.-H."/>
            <person name="Kawkins C."/>
            <person name="Kim C.-K."/>
            <person name="Kim J.S."/>
            <person name="Ahn B.O."/>
            <person name="Rhee S.Y."/>
            <person name="Sohng J.K."/>
        </authorList>
    </citation>
    <scope>NUCLEOTIDE SEQUENCE</scope>
    <source>
        <tissue evidence="1">Leaf</tissue>
    </source>
</reference>
<proteinExistence type="predicted"/>
<evidence type="ECO:0000313" key="2">
    <source>
        <dbReference type="Proteomes" id="UP000634136"/>
    </source>
</evidence>
<sequence>MVDTDKKLQLELEVQRLLSSKKRMPSLPLEAFQRRTMAKKMKRRHGKSRNEGEIPCRLVKSWNVVLGEELPRRQRHGFAWLIVLEFVGGLEHHFRAKFLLLPFVKAFYLLVDTNRISSYSWGAALLCFLHHGISDGISKSKPTKHFALEHFKHIKTLYGVEDKGLPDTFPLCVQLSAIVNPKLKNTLKKFEKDNFVHFFSGVRKEDINWRPYDRLRNAKFPINDRYQLQMGWCDTILICYEKVSWDSPGCCPDQMCFEKEFFFMKNPLEKGPRAGAKGRDWCPRRARGTIMFFCGEAIATTTL</sequence>
<name>A0A834W6X3_9FABA</name>
<gene>
    <name evidence="1" type="ORF">G2W53_033336</name>
</gene>
<dbReference type="EMBL" id="JAAIUW010000010">
    <property type="protein sequence ID" value="KAF7812360.1"/>
    <property type="molecule type" value="Genomic_DNA"/>
</dbReference>
<dbReference type="Proteomes" id="UP000634136">
    <property type="component" value="Unassembled WGS sequence"/>
</dbReference>
<dbReference type="OrthoDB" id="1353741at2759"/>